<gene>
    <name evidence="4" type="ORF">JQC93_03610</name>
</gene>
<dbReference type="PROSITE" id="PS50977">
    <property type="entry name" value="HTH_TETR_2"/>
    <property type="match status" value="1"/>
</dbReference>
<dbReference type="SUPFAM" id="SSF46689">
    <property type="entry name" value="Homeodomain-like"/>
    <property type="match status" value="1"/>
</dbReference>
<dbReference type="PANTHER" id="PTHR43479">
    <property type="entry name" value="ACREF/ENVCD OPERON REPRESSOR-RELATED"/>
    <property type="match status" value="1"/>
</dbReference>
<dbReference type="RefSeq" id="WP_205157081.1">
    <property type="nucleotide sequence ID" value="NZ_JAFEUM010000001.1"/>
</dbReference>
<keyword evidence="1 2" id="KW-0238">DNA-binding</keyword>
<evidence type="ECO:0000259" key="3">
    <source>
        <dbReference type="PROSITE" id="PS50977"/>
    </source>
</evidence>
<organism evidence="4 5">
    <name type="scientific">Vibrio ulleungensis</name>
    <dbReference type="NCBI Taxonomy" id="2807619"/>
    <lineage>
        <taxon>Bacteria</taxon>
        <taxon>Pseudomonadati</taxon>
        <taxon>Pseudomonadota</taxon>
        <taxon>Gammaproteobacteria</taxon>
        <taxon>Vibrionales</taxon>
        <taxon>Vibrionaceae</taxon>
        <taxon>Vibrio</taxon>
    </lineage>
</organism>
<dbReference type="PRINTS" id="PR00455">
    <property type="entry name" value="HTHTETR"/>
</dbReference>
<dbReference type="InterPro" id="IPR001647">
    <property type="entry name" value="HTH_TetR"/>
</dbReference>
<name>A0ABS2HEJ8_9VIBR</name>
<accession>A0ABS2HEJ8</accession>
<comment type="caution">
    <text evidence="4">The sequence shown here is derived from an EMBL/GenBank/DDBJ whole genome shotgun (WGS) entry which is preliminary data.</text>
</comment>
<proteinExistence type="predicted"/>
<dbReference type="InterPro" id="IPR025722">
    <property type="entry name" value="TetR"/>
</dbReference>
<dbReference type="InterPro" id="IPR050624">
    <property type="entry name" value="HTH-type_Tx_Regulator"/>
</dbReference>
<protein>
    <submittedName>
        <fullName evidence="4">TetR/AcrR family transcriptional regulator</fullName>
    </submittedName>
</protein>
<evidence type="ECO:0000313" key="5">
    <source>
        <dbReference type="Proteomes" id="UP000809621"/>
    </source>
</evidence>
<sequence length="212" mass="24698">MKTKDRIVVESLKLFNEQGERDITTNHIAAYIGISPGNLYYHFRNKQDIIQSIFGKYIDHMRSSFQLESVHDNAEVFLQQYCDDLFESLWQFRFFHSSMPGILLRDETLHQQYLAAHALLTDRAKMAVSKLNKDGIIEIDEHDIDDLVELMRMVGSFWTSYLMANSVNQPLTELEVYRGINKIIMLLWPYATTEGKVSLSPLREKYEALSKP</sequence>
<reference evidence="4 5" key="1">
    <citation type="submission" date="2021-02" db="EMBL/GenBank/DDBJ databases">
        <authorList>
            <person name="Park J.-S."/>
        </authorList>
    </citation>
    <scope>NUCLEOTIDE SEQUENCE [LARGE SCALE GENOMIC DNA]</scope>
    <source>
        <strain evidence="4 5">188UL20-2</strain>
    </source>
</reference>
<evidence type="ECO:0000313" key="4">
    <source>
        <dbReference type="EMBL" id="MBM7035484.1"/>
    </source>
</evidence>
<feature type="DNA-binding region" description="H-T-H motif" evidence="2">
    <location>
        <begin position="24"/>
        <end position="43"/>
    </location>
</feature>
<feature type="domain" description="HTH tetR-type" evidence="3">
    <location>
        <begin position="1"/>
        <end position="61"/>
    </location>
</feature>
<dbReference type="EMBL" id="JAFEUM010000001">
    <property type="protein sequence ID" value="MBM7035484.1"/>
    <property type="molecule type" value="Genomic_DNA"/>
</dbReference>
<evidence type="ECO:0000256" key="2">
    <source>
        <dbReference type="PROSITE-ProRule" id="PRU00335"/>
    </source>
</evidence>
<dbReference type="Pfam" id="PF13972">
    <property type="entry name" value="TetR"/>
    <property type="match status" value="1"/>
</dbReference>
<evidence type="ECO:0000256" key="1">
    <source>
        <dbReference type="ARBA" id="ARBA00023125"/>
    </source>
</evidence>
<dbReference type="InterPro" id="IPR009057">
    <property type="entry name" value="Homeodomain-like_sf"/>
</dbReference>
<dbReference type="Proteomes" id="UP000809621">
    <property type="component" value="Unassembled WGS sequence"/>
</dbReference>
<dbReference type="PANTHER" id="PTHR43479:SF12">
    <property type="entry name" value="TRANSCRIPTIONAL REGULATORY PROTEIN"/>
    <property type="match status" value="1"/>
</dbReference>
<dbReference type="Gene3D" id="1.10.357.10">
    <property type="entry name" value="Tetracycline Repressor, domain 2"/>
    <property type="match status" value="1"/>
</dbReference>
<keyword evidence="5" id="KW-1185">Reference proteome</keyword>
<dbReference type="Pfam" id="PF00440">
    <property type="entry name" value="TetR_N"/>
    <property type="match status" value="1"/>
</dbReference>